<feature type="compositionally biased region" description="Basic and acidic residues" evidence="1">
    <location>
        <begin position="39"/>
        <end position="56"/>
    </location>
</feature>
<dbReference type="HOGENOM" id="CLU_1108511_0_0_1"/>
<evidence type="ECO:0000313" key="2">
    <source>
        <dbReference type="EnsemblPlants" id="OGLUM11G17710.1"/>
    </source>
</evidence>
<feature type="compositionally biased region" description="Basic residues" evidence="1">
    <location>
        <begin position="28"/>
        <end position="38"/>
    </location>
</feature>
<protein>
    <submittedName>
        <fullName evidence="2">Uncharacterized protein</fullName>
    </submittedName>
</protein>
<feature type="region of interest" description="Disordered" evidence="1">
    <location>
        <begin position="158"/>
        <end position="193"/>
    </location>
</feature>
<organism evidence="2">
    <name type="scientific">Oryza glumipatula</name>
    <dbReference type="NCBI Taxonomy" id="40148"/>
    <lineage>
        <taxon>Eukaryota</taxon>
        <taxon>Viridiplantae</taxon>
        <taxon>Streptophyta</taxon>
        <taxon>Embryophyta</taxon>
        <taxon>Tracheophyta</taxon>
        <taxon>Spermatophyta</taxon>
        <taxon>Magnoliopsida</taxon>
        <taxon>Liliopsida</taxon>
        <taxon>Poales</taxon>
        <taxon>Poaceae</taxon>
        <taxon>BOP clade</taxon>
        <taxon>Oryzoideae</taxon>
        <taxon>Oryzeae</taxon>
        <taxon>Oryzinae</taxon>
        <taxon>Oryza</taxon>
    </lineage>
</organism>
<feature type="compositionally biased region" description="Basic and acidic residues" evidence="1">
    <location>
        <begin position="9"/>
        <end position="27"/>
    </location>
</feature>
<dbReference type="AlphaFoldDB" id="A0A0E0BKN9"/>
<proteinExistence type="predicted"/>
<evidence type="ECO:0000313" key="3">
    <source>
        <dbReference type="Proteomes" id="UP000026961"/>
    </source>
</evidence>
<dbReference type="Gramene" id="OGLUM11G17710.1">
    <property type="protein sequence ID" value="OGLUM11G17710.1"/>
    <property type="gene ID" value="OGLUM11G17710"/>
</dbReference>
<name>A0A0E0BKN9_9ORYZ</name>
<dbReference type="EnsemblPlants" id="OGLUM11G17710.1">
    <property type="protein sequence ID" value="OGLUM11G17710.1"/>
    <property type="gene ID" value="OGLUM11G17710"/>
</dbReference>
<evidence type="ECO:0000256" key="1">
    <source>
        <dbReference type="SAM" id="MobiDB-lite"/>
    </source>
</evidence>
<reference evidence="2" key="2">
    <citation type="submission" date="2018-05" db="EMBL/GenBank/DDBJ databases">
        <title>OgluRS3 (Oryza glumaepatula Reference Sequence Version 3).</title>
        <authorList>
            <person name="Zhang J."/>
            <person name="Kudrna D."/>
            <person name="Lee S."/>
            <person name="Talag J."/>
            <person name="Welchert J."/>
            <person name="Wing R.A."/>
        </authorList>
    </citation>
    <scope>NUCLEOTIDE SEQUENCE [LARGE SCALE GENOMIC DNA]</scope>
</reference>
<keyword evidence="3" id="KW-1185">Reference proteome</keyword>
<sequence>MGGRRRRGHEGDRALRRAEWGDGEAERHHTKLVRRRRAEKAGEKVAREAGCTERGRSVARKASGARRWRTTTTTMAIGGGGHAQLLPRHGDLRPPPTQLIAPAVNATPELNAMPELLHRHPLPPASSFLAMMAPFVDAMADLSRLHIMPLRPPSCSISPVLPPPPPSLSPASPLLLSPPSPRRPPTAADASRRARDGYAKLEMKFNGKRPNFVMSAWMVTPIIYLNTTLDVISWRSCVTKKKICMKPNTSV</sequence>
<dbReference type="Proteomes" id="UP000026961">
    <property type="component" value="Chromosome 11"/>
</dbReference>
<feature type="region of interest" description="Disordered" evidence="1">
    <location>
        <begin position="1"/>
        <end position="64"/>
    </location>
</feature>
<reference evidence="2" key="1">
    <citation type="submission" date="2015-04" db="UniProtKB">
        <authorList>
            <consortium name="EnsemblPlants"/>
        </authorList>
    </citation>
    <scope>IDENTIFICATION</scope>
</reference>
<accession>A0A0E0BKN9</accession>